<dbReference type="InterPro" id="IPR032820">
    <property type="entry name" value="ATPase_put"/>
</dbReference>
<sequence>MKNNQPSKKRKPLNNYLRFSGVAIQMGAIIGLGAWGGSSLDAHYHFTTKLFTIILTLLGVAASLYLVIKEVINMGKDDDK</sequence>
<feature type="transmembrane region" description="Helical" evidence="1">
    <location>
        <begin position="16"/>
        <end position="38"/>
    </location>
</feature>
<keyword evidence="1" id="KW-1133">Transmembrane helix</keyword>
<proteinExistence type="predicted"/>
<comment type="caution">
    <text evidence="2">The sequence shown here is derived from an EMBL/GenBank/DDBJ whole genome shotgun (WGS) entry which is preliminary data.</text>
</comment>
<keyword evidence="1" id="KW-0812">Transmembrane</keyword>
<evidence type="ECO:0000256" key="1">
    <source>
        <dbReference type="SAM" id="Phobius"/>
    </source>
</evidence>
<dbReference type="OrthoDB" id="9798708at2"/>
<dbReference type="AlphaFoldDB" id="A0A5C6RPQ5"/>
<gene>
    <name evidence="2" type="ORF">FRY74_11100</name>
</gene>
<evidence type="ECO:0000313" key="3">
    <source>
        <dbReference type="Proteomes" id="UP000321721"/>
    </source>
</evidence>
<protein>
    <submittedName>
        <fullName evidence="2">AtpZ/AtpI family protein</fullName>
    </submittedName>
</protein>
<reference evidence="2 3" key="1">
    <citation type="submission" date="2019-08" db="EMBL/GenBank/DDBJ databases">
        <title>Genome of Vicingus serpentipes NCIMB 15042.</title>
        <authorList>
            <person name="Bowman J.P."/>
        </authorList>
    </citation>
    <scope>NUCLEOTIDE SEQUENCE [LARGE SCALE GENOMIC DNA]</scope>
    <source>
        <strain evidence="2 3">NCIMB 15042</strain>
    </source>
</reference>
<organism evidence="2 3">
    <name type="scientific">Vicingus serpentipes</name>
    <dbReference type="NCBI Taxonomy" id="1926625"/>
    <lineage>
        <taxon>Bacteria</taxon>
        <taxon>Pseudomonadati</taxon>
        <taxon>Bacteroidota</taxon>
        <taxon>Flavobacteriia</taxon>
        <taxon>Flavobacteriales</taxon>
        <taxon>Vicingaceae</taxon>
        <taxon>Vicingus</taxon>
    </lineage>
</organism>
<keyword evidence="1" id="KW-0472">Membrane</keyword>
<name>A0A5C6RPQ5_9FLAO</name>
<feature type="transmembrane region" description="Helical" evidence="1">
    <location>
        <begin position="50"/>
        <end position="68"/>
    </location>
</feature>
<accession>A0A5C6RPQ5</accession>
<dbReference type="RefSeq" id="WP_147101596.1">
    <property type="nucleotide sequence ID" value="NZ_VOOS01000005.1"/>
</dbReference>
<evidence type="ECO:0000313" key="2">
    <source>
        <dbReference type="EMBL" id="TXB64331.1"/>
    </source>
</evidence>
<keyword evidence="3" id="KW-1185">Reference proteome</keyword>
<dbReference type="EMBL" id="VOOS01000005">
    <property type="protein sequence ID" value="TXB64331.1"/>
    <property type="molecule type" value="Genomic_DNA"/>
</dbReference>
<dbReference type="Pfam" id="PF09527">
    <property type="entry name" value="ATPase_gene1"/>
    <property type="match status" value="1"/>
</dbReference>
<dbReference type="Proteomes" id="UP000321721">
    <property type="component" value="Unassembled WGS sequence"/>
</dbReference>